<protein>
    <submittedName>
        <fullName evidence="5">Uncharacterized protein</fullName>
    </submittedName>
</protein>
<dbReference type="GO" id="GO:0004022">
    <property type="term" value="F:alcohol dehydrogenase (NAD+) activity"/>
    <property type="evidence" value="ECO:0007669"/>
    <property type="project" value="TreeGrafter"/>
</dbReference>
<keyword evidence="1" id="KW-0560">Oxidoreductase</keyword>
<sequence>MSYNNNKDHDDTEHHPDPTDGEIFRPAYPDSSTPYISTHLPFHLAVAKHLSPSSSPTTSSPSSSSSPYRHHPFANKTRVYIIASASLSQNTSHISTLLSTLGGDTVVGIRYGMRPHTFFSEILEVVHDARKTKAEILVTVGAGSLTDGAKIIALALANHASTLEDLERLHAGKDWSVPREDLVVPEVPILAVPTSLSGGEYSFLGGGTDDRTKGKVGFGYPTKGPVVVVLDAELTRTTPEAVWLQSGVRAVDHCVEGLCAVSERVSKESDASAERGLRALVPGLLRCKKDGKDVEARRRCQLGVIEAMGVVFRFGVPMGASHGIGHQLGPLGVGHGETSCVLLPAVCRYNAEVNRERQDKVREILWEEKEARELFDGEGLEREEADLGTLLDCFISALGMPRSLKEVGVEGEEKMDLVARNALHDHWCETNPRPLKAKEDVRAILEMVRG</sequence>
<dbReference type="OrthoDB" id="339764at2759"/>
<dbReference type="PANTHER" id="PTHR11496">
    <property type="entry name" value="ALCOHOL DEHYDROGENASE"/>
    <property type="match status" value="1"/>
</dbReference>
<dbReference type="GO" id="GO:0005739">
    <property type="term" value="C:mitochondrion"/>
    <property type="evidence" value="ECO:0007669"/>
    <property type="project" value="TreeGrafter"/>
</dbReference>
<dbReference type="PANTHER" id="PTHR11496:SF107">
    <property type="entry name" value="ALCOHOL DEHYDROGENASE, PUTATIVE (AFU_ORTHOLOGUE AFUA_1G06800)-RELATED"/>
    <property type="match status" value="1"/>
</dbReference>
<feature type="compositionally biased region" description="Basic and acidic residues" evidence="2">
    <location>
        <begin position="1"/>
        <end position="18"/>
    </location>
</feature>
<gene>
    <name evidence="5" type="ORF">CERZMDRAFT_103225</name>
</gene>
<dbReference type="Proteomes" id="UP000799539">
    <property type="component" value="Unassembled WGS sequence"/>
</dbReference>
<reference evidence="5" key="1">
    <citation type="journal article" date="2020" name="Stud. Mycol.">
        <title>101 Dothideomycetes genomes: a test case for predicting lifestyles and emergence of pathogens.</title>
        <authorList>
            <person name="Haridas S."/>
            <person name="Albert R."/>
            <person name="Binder M."/>
            <person name="Bloem J."/>
            <person name="Labutti K."/>
            <person name="Salamov A."/>
            <person name="Andreopoulos B."/>
            <person name="Baker S."/>
            <person name="Barry K."/>
            <person name="Bills G."/>
            <person name="Bluhm B."/>
            <person name="Cannon C."/>
            <person name="Castanera R."/>
            <person name="Culley D."/>
            <person name="Daum C."/>
            <person name="Ezra D."/>
            <person name="Gonzalez J."/>
            <person name="Henrissat B."/>
            <person name="Kuo A."/>
            <person name="Liang C."/>
            <person name="Lipzen A."/>
            <person name="Lutzoni F."/>
            <person name="Magnuson J."/>
            <person name="Mondo S."/>
            <person name="Nolan M."/>
            <person name="Ohm R."/>
            <person name="Pangilinan J."/>
            <person name="Park H.-J."/>
            <person name="Ramirez L."/>
            <person name="Alfaro M."/>
            <person name="Sun H."/>
            <person name="Tritt A."/>
            <person name="Yoshinaga Y."/>
            <person name="Zwiers L.-H."/>
            <person name="Turgeon B."/>
            <person name="Goodwin S."/>
            <person name="Spatafora J."/>
            <person name="Crous P."/>
            <person name="Grigoriev I."/>
        </authorList>
    </citation>
    <scope>NUCLEOTIDE SEQUENCE</scope>
    <source>
        <strain evidence="5">SCOH1-5</strain>
    </source>
</reference>
<dbReference type="InterPro" id="IPR056798">
    <property type="entry name" value="ADH_Fe_C"/>
</dbReference>
<dbReference type="SUPFAM" id="SSF56796">
    <property type="entry name" value="Dehydroquinate synthase-like"/>
    <property type="match status" value="1"/>
</dbReference>
<evidence type="ECO:0000313" key="5">
    <source>
        <dbReference type="EMBL" id="KAF2206559.1"/>
    </source>
</evidence>
<dbReference type="Pfam" id="PF25137">
    <property type="entry name" value="ADH_Fe_C"/>
    <property type="match status" value="1"/>
</dbReference>
<dbReference type="InterPro" id="IPR001670">
    <property type="entry name" value="ADH_Fe/GldA"/>
</dbReference>
<name>A0A6A6F044_9PEZI</name>
<dbReference type="EMBL" id="ML992717">
    <property type="protein sequence ID" value="KAF2206559.1"/>
    <property type="molecule type" value="Genomic_DNA"/>
</dbReference>
<proteinExistence type="predicted"/>
<keyword evidence="6" id="KW-1185">Reference proteome</keyword>
<evidence type="ECO:0000259" key="3">
    <source>
        <dbReference type="Pfam" id="PF00465"/>
    </source>
</evidence>
<dbReference type="Gene3D" id="3.40.50.1970">
    <property type="match status" value="1"/>
</dbReference>
<dbReference type="InterPro" id="IPR039697">
    <property type="entry name" value="Alcohol_dehydrogenase_Fe"/>
</dbReference>
<dbReference type="Gene3D" id="1.20.1090.10">
    <property type="entry name" value="Dehydroquinate synthase-like - alpha domain"/>
    <property type="match status" value="1"/>
</dbReference>
<dbReference type="CDD" id="cd08192">
    <property type="entry name" value="MAR-like"/>
    <property type="match status" value="1"/>
</dbReference>
<organism evidence="5 6">
    <name type="scientific">Cercospora zeae-maydis SCOH1-5</name>
    <dbReference type="NCBI Taxonomy" id="717836"/>
    <lineage>
        <taxon>Eukaryota</taxon>
        <taxon>Fungi</taxon>
        <taxon>Dikarya</taxon>
        <taxon>Ascomycota</taxon>
        <taxon>Pezizomycotina</taxon>
        <taxon>Dothideomycetes</taxon>
        <taxon>Dothideomycetidae</taxon>
        <taxon>Mycosphaerellales</taxon>
        <taxon>Mycosphaerellaceae</taxon>
        <taxon>Cercospora</taxon>
    </lineage>
</organism>
<evidence type="ECO:0000259" key="4">
    <source>
        <dbReference type="Pfam" id="PF25137"/>
    </source>
</evidence>
<evidence type="ECO:0000256" key="2">
    <source>
        <dbReference type="SAM" id="MobiDB-lite"/>
    </source>
</evidence>
<feature type="domain" description="Alcohol dehydrogenase iron-type/glycerol dehydrogenase GldA" evidence="3">
    <location>
        <begin position="77"/>
        <end position="231"/>
    </location>
</feature>
<evidence type="ECO:0000313" key="6">
    <source>
        <dbReference type="Proteomes" id="UP000799539"/>
    </source>
</evidence>
<dbReference type="GO" id="GO:0046872">
    <property type="term" value="F:metal ion binding"/>
    <property type="evidence" value="ECO:0007669"/>
    <property type="project" value="InterPro"/>
</dbReference>
<feature type="domain" description="Fe-containing alcohol dehydrogenase-like C-terminal" evidence="4">
    <location>
        <begin position="245"/>
        <end position="446"/>
    </location>
</feature>
<accession>A0A6A6F044</accession>
<dbReference type="AlphaFoldDB" id="A0A6A6F044"/>
<feature type="compositionally biased region" description="Low complexity" evidence="2">
    <location>
        <begin position="51"/>
        <end position="67"/>
    </location>
</feature>
<dbReference type="Pfam" id="PF00465">
    <property type="entry name" value="Fe-ADH"/>
    <property type="match status" value="1"/>
</dbReference>
<evidence type="ECO:0000256" key="1">
    <source>
        <dbReference type="ARBA" id="ARBA00023002"/>
    </source>
</evidence>
<feature type="region of interest" description="Disordered" evidence="2">
    <location>
        <begin position="1"/>
        <end position="28"/>
    </location>
</feature>
<feature type="region of interest" description="Disordered" evidence="2">
    <location>
        <begin position="50"/>
        <end position="69"/>
    </location>
</feature>